<dbReference type="InterPro" id="IPR018314">
    <property type="entry name" value="RsmB/NOL1/NOP2-like_CS"/>
</dbReference>
<organism evidence="15">
    <name type="scientific">Zeugodacus cucurbitae</name>
    <name type="common">Melon fruit fly</name>
    <name type="synonym">Bactrocera cucurbitae</name>
    <dbReference type="NCBI Taxonomy" id="28588"/>
    <lineage>
        <taxon>Eukaryota</taxon>
        <taxon>Metazoa</taxon>
        <taxon>Ecdysozoa</taxon>
        <taxon>Arthropoda</taxon>
        <taxon>Hexapoda</taxon>
        <taxon>Insecta</taxon>
        <taxon>Pterygota</taxon>
        <taxon>Neoptera</taxon>
        <taxon>Endopterygota</taxon>
        <taxon>Diptera</taxon>
        <taxon>Brachycera</taxon>
        <taxon>Muscomorpha</taxon>
        <taxon>Tephritoidea</taxon>
        <taxon>Tephritidae</taxon>
        <taxon>Zeugodacus</taxon>
        <taxon>Zeugodacus</taxon>
    </lineage>
</organism>
<dbReference type="Gene3D" id="3.40.50.150">
    <property type="entry name" value="Vaccinia Virus protein VP39"/>
    <property type="match status" value="1"/>
</dbReference>
<feature type="binding site" evidence="11">
    <location>
        <position position="217"/>
    </location>
    <ligand>
        <name>S-adenosyl-L-methionine</name>
        <dbReference type="ChEBI" id="CHEBI:59789"/>
    </ligand>
</feature>
<dbReference type="GO" id="GO:0005634">
    <property type="term" value="C:nucleus"/>
    <property type="evidence" value="ECO:0007669"/>
    <property type="project" value="UniProtKB-SubCell"/>
</dbReference>
<dbReference type="GO" id="GO:0000049">
    <property type="term" value="F:tRNA binding"/>
    <property type="evidence" value="ECO:0007669"/>
    <property type="project" value="UniProtKB-KW"/>
</dbReference>
<dbReference type="PRINTS" id="PR02008">
    <property type="entry name" value="RCMTFAMILY"/>
</dbReference>
<dbReference type="InterPro" id="IPR001678">
    <property type="entry name" value="MeTrfase_RsmB-F_NOP2_dom"/>
</dbReference>
<dbReference type="PROSITE" id="PS51686">
    <property type="entry name" value="SAM_MT_RSMB_NOP"/>
    <property type="match status" value="1"/>
</dbReference>
<evidence type="ECO:0000256" key="12">
    <source>
        <dbReference type="SAM" id="Coils"/>
    </source>
</evidence>
<keyword evidence="8" id="KW-0819">tRNA processing</keyword>
<keyword evidence="10" id="KW-0539">Nucleus</keyword>
<dbReference type="EC" id="2.1.1.203" evidence="3"/>
<gene>
    <name evidence="15" type="primary">CG6133</name>
    <name evidence="15" type="ORF">g.17282</name>
</gene>
<evidence type="ECO:0000256" key="2">
    <source>
        <dbReference type="ARBA" id="ARBA00007494"/>
    </source>
</evidence>
<dbReference type="InterPro" id="IPR057286">
    <property type="entry name" value="PUA_NSUN2"/>
</dbReference>
<dbReference type="PROSITE" id="PS01153">
    <property type="entry name" value="NOL1_NOP2_SUN"/>
    <property type="match status" value="1"/>
</dbReference>
<keyword evidence="4" id="KW-0820">tRNA-binding</keyword>
<dbReference type="GO" id="GO:0016428">
    <property type="term" value="F:tRNA (cytidine-5-)-methyltransferase activity"/>
    <property type="evidence" value="ECO:0007669"/>
    <property type="project" value="InterPro"/>
</dbReference>
<feature type="compositionally biased region" description="Basic and acidic residues" evidence="13">
    <location>
        <begin position="18"/>
        <end position="31"/>
    </location>
</feature>
<keyword evidence="6 11" id="KW-0808">Transferase</keyword>
<feature type="binding site" evidence="11">
    <location>
        <position position="244"/>
    </location>
    <ligand>
        <name>S-adenosyl-L-methionine</name>
        <dbReference type="ChEBI" id="CHEBI:59789"/>
    </ligand>
</feature>
<keyword evidence="5 11" id="KW-0489">Methyltransferase</keyword>
<evidence type="ECO:0000256" key="4">
    <source>
        <dbReference type="ARBA" id="ARBA00022555"/>
    </source>
</evidence>
<dbReference type="InterPro" id="IPR023267">
    <property type="entry name" value="RCMT"/>
</dbReference>
<keyword evidence="12" id="KW-0175">Coiled coil</keyword>
<dbReference type="InterPro" id="IPR023270">
    <property type="entry name" value="RCMT_NCL1"/>
</dbReference>
<reference evidence="15" key="2">
    <citation type="journal article" date="2015" name="Gigascience">
        <title>Reconstructing a comprehensive transcriptome assembly of a white-pupal translocated strain of the pest fruit fly Bactrocera cucurbitae.</title>
        <authorList>
            <person name="Sim S.B."/>
            <person name="Calla B."/>
            <person name="Hall B."/>
            <person name="DeRego T."/>
            <person name="Geib S.M."/>
        </authorList>
    </citation>
    <scope>NUCLEOTIDE SEQUENCE</scope>
</reference>
<sequence length="734" mass="82811">MGRNRKANPFAAKKRQKRENQGVDTRPVRQEPYEDIKRDNASFIKYYQLQKICADEAEWLDFLAKIRDNLPVTFRVTGFRGEAKALLDIIETDLFADYVNSVAELHSIPKEEVERPLRLPWYPDGLAYQLQLTRKDIRRSEPLFRLHNFLITETNAGSISRQEAVSMIPPLVLDVQPTDKVLDMCAAPGSKTAQLIEALHSAPETHKIPPGFVIANDVDNNRCYMLVHQAKRLNSPCFLVTNHDSSFYPNLLRTDADGNKAILKFDKILCDVPCSGDGTLRKNPDIWTKWNLAQAYNLHGIQYRITRRGAEMLNVGGRLVYSTCSLNPIENEAVLQRIIADADGALEIVDAAHLVPGLKFKPGMTSWKLATKEVDQVFESFDEVPEKYHTVIRPNMFPLPQEQISKIGLEKCLRVLPHLQNSGGFFVAVLEKRRQLPFEKNDLQTLLEKPKPEVKLDENGQPIEEKSVPWGPQRKRRRLHGYKEDPYVFFEEADADWDELKSFFALDETLNKRCLLTRCITDKKKNIYYCSDPIRDMVLLNEDAIKIINTGVKTFVRCENRHTAHPFRLAQEGLQTTNAFMGAVRRIQISREDLILLLNCTDPTKPPSTLDLAEETQARCKELGVGSCILKYEDTRFTLYLVGWRGSSSLRAYVDSNETVHVLRLLGADISKFEVNKYEKAKEAAAAAAAEAEAAANAAESTDAPAAAVVEDAAEQADVVMSENGVADVAPVAE</sequence>
<dbReference type="Pfam" id="PF01189">
    <property type="entry name" value="Methyltr_RsmB-F"/>
    <property type="match status" value="1"/>
</dbReference>
<feature type="domain" description="SAM-dependent MTase RsmB/NOP-type" evidence="14">
    <location>
        <begin position="62"/>
        <end position="433"/>
    </location>
</feature>
<dbReference type="PANTHER" id="PTHR22808:SF1">
    <property type="entry name" value="RNA CYTOSINE-C(5)-METHYLTRANSFERASE NSUN2-RELATED"/>
    <property type="match status" value="1"/>
</dbReference>
<evidence type="ECO:0000256" key="13">
    <source>
        <dbReference type="SAM" id="MobiDB-lite"/>
    </source>
</evidence>
<feature type="region of interest" description="Disordered" evidence="13">
    <location>
        <begin position="1"/>
        <end position="31"/>
    </location>
</feature>
<feature type="active site" description="Nucleophile" evidence="11">
    <location>
        <position position="324"/>
    </location>
</feature>
<dbReference type="InterPro" id="IPR049560">
    <property type="entry name" value="MeTrfase_RsmB-F_NOP2_cat"/>
</dbReference>
<evidence type="ECO:0000256" key="3">
    <source>
        <dbReference type="ARBA" id="ARBA00012629"/>
    </source>
</evidence>
<dbReference type="GO" id="GO:0030488">
    <property type="term" value="P:tRNA methylation"/>
    <property type="evidence" value="ECO:0007669"/>
    <property type="project" value="TreeGrafter"/>
</dbReference>
<name>A0A0A1XNA8_ZEUCU</name>
<feature type="binding site" evidence="11">
    <location>
        <position position="271"/>
    </location>
    <ligand>
        <name>S-adenosyl-L-methionine</name>
        <dbReference type="ChEBI" id="CHEBI:59789"/>
    </ligand>
</feature>
<evidence type="ECO:0000256" key="6">
    <source>
        <dbReference type="ARBA" id="ARBA00022679"/>
    </source>
</evidence>
<evidence type="ECO:0000256" key="11">
    <source>
        <dbReference type="PROSITE-ProRule" id="PRU01023"/>
    </source>
</evidence>
<evidence type="ECO:0000256" key="8">
    <source>
        <dbReference type="ARBA" id="ARBA00022694"/>
    </source>
</evidence>
<feature type="coiled-coil region" evidence="12">
    <location>
        <begin position="675"/>
        <end position="702"/>
    </location>
</feature>
<feature type="binding site" evidence="11">
    <location>
        <begin position="185"/>
        <end position="191"/>
    </location>
    <ligand>
        <name>S-adenosyl-L-methionine</name>
        <dbReference type="ChEBI" id="CHEBI:59789"/>
    </ligand>
</feature>
<dbReference type="InterPro" id="IPR029063">
    <property type="entry name" value="SAM-dependent_MTases_sf"/>
</dbReference>
<dbReference type="SUPFAM" id="SSF53335">
    <property type="entry name" value="S-adenosyl-L-methionine-dependent methyltransferases"/>
    <property type="match status" value="1"/>
</dbReference>
<dbReference type="EMBL" id="GBXI01001786">
    <property type="protein sequence ID" value="JAD12506.1"/>
    <property type="molecule type" value="Transcribed_RNA"/>
</dbReference>
<comment type="subcellular location">
    <subcellularLocation>
        <location evidence="1">Nucleus</location>
    </subcellularLocation>
</comment>
<evidence type="ECO:0000259" key="14">
    <source>
        <dbReference type="PROSITE" id="PS51686"/>
    </source>
</evidence>
<evidence type="ECO:0000256" key="5">
    <source>
        <dbReference type="ARBA" id="ARBA00022603"/>
    </source>
</evidence>
<evidence type="ECO:0000256" key="7">
    <source>
        <dbReference type="ARBA" id="ARBA00022691"/>
    </source>
</evidence>
<dbReference type="AlphaFoldDB" id="A0A0A1XNA8"/>
<accession>A0A0A1XNA8</accession>
<evidence type="ECO:0000256" key="9">
    <source>
        <dbReference type="ARBA" id="ARBA00022884"/>
    </source>
</evidence>
<evidence type="ECO:0000256" key="1">
    <source>
        <dbReference type="ARBA" id="ARBA00004123"/>
    </source>
</evidence>
<evidence type="ECO:0000256" key="10">
    <source>
        <dbReference type="ARBA" id="ARBA00023242"/>
    </source>
</evidence>
<dbReference type="PRINTS" id="PR02011">
    <property type="entry name" value="RCMTNCL1"/>
</dbReference>
<dbReference type="PANTHER" id="PTHR22808">
    <property type="entry name" value="NCL1 YEAST -RELATED NOL1/NOP2/FMU SUN DOMAIN-CONTAINING"/>
    <property type="match status" value="1"/>
</dbReference>
<keyword evidence="7 11" id="KW-0949">S-adenosyl-L-methionine</keyword>
<proteinExistence type="inferred from homology"/>
<feature type="compositionally biased region" description="Basic residues" evidence="13">
    <location>
        <begin position="1"/>
        <end position="17"/>
    </location>
</feature>
<dbReference type="GO" id="GO:0005737">
    <property type="term" value="C:cytoplasm"/>
    <property type="evidence" value="ECO:0007669"/>
    <property type="project" value="TreeGrafter"/>
</dbReference>
<protein>
    <recommendedName>
        <fullName evidence="3">tRNA (cytosine(34)-C(5))-methyltransferase</fullName>
        <ecNumber evidence="3">2.1.1.203</ecNumber>
    </recommendedName>
</protein>
<dbReference type="Pfam" id="PF25376">
    <property type="entry name" value="Pre-PUA_NSUN2"/>
    <property type="match status" value="1"/>
</dbReference>
<dbReference type="Pfam" id="PF25378">
    <property type="entry name" value="PUA_NSUN2"/>
    <property type="match status" value="1"/>
</dbReference>
<reference evidence="15" key="1">
    <citation type="submission" date="2014-11" db="EMBL/GenBank/DDBJ databases">
        <authorList>
            <person name="Geib S."/>
        </authorList>
    </citation>
    <scope>NUCLEOTIDE SEQUENCE</scope>
</reference>
<comment type="similarity">
    <text evidence="2 11">Belongs to the class I-like SAM-binding methyltransferase superfamily. RsmB/NOP family.</text>
</comment>
<keyword evidence="9 11" id="KW-0694">RNA-binding</keyword>
<evidence type="ECO:0000313" key="15">
    <source>
        <dbReference type="EMBL" id="JAD12506.1"/>
    </source>
</evidence>
<dbReference type="InterPro" id="IPR057285">
    <property type="entry name" value="Pre-PUA_NSUN2"/>
</dbReference>